<feature type="transmembrane region" description="Helical" evidence="2">
    <location>
        <begin position="304"/>
        <end position="321"/>
    </location>
</feature>
<feature type="transmembrane region" description="Helical" evidence="2">
    <location>
        <begin position="78"/>
        <end position="95"/>
    </location>
</feature>
<evidence type="ECO:0000256" key="1">
    <source>
        <dbReference type="SAM" id="Coils"/>
    </source>
</evidence>
<proteinExistence type="predicted"/>
<dbReference type="Proteomes" id="UP001470230">
    <property type="component" value="Unassembled WGS sequence"/>
</dbReference>
<accession>A0ABR2KQ87</accession>
<feature type="coiled-coil region" evidence="1">
    <location>
        <begin position="1323"/>
        <end position="1353"/>
    </location>
</feature>
<feature type="transmembrane region" description="Helical" evidence="2">
    <location>
        <begin position="244"/>
        <end position="267"/>
    </location>
</feature>
<name>A0ABR2KQ87_9EUKA</name>
<feature type="transmembrane region" description="Helical" evidence="2">
    <location>
        <begin position="841"/>
        <end position="865"/>
    </location>
</feature>
<feature type="transmembrane region" description="Helical" evidence="2">
    <location>
        <begin position="101"/>
        <end position="123"/>
    </location>
</feature>
<comment type="caution">
    <text evidence="3">The sequence shown here is derived from an EMBL/GenBank/DDBJ whole genome shotgun (WGS) entry which is preliminary data.</text>
</comment>
<keyword evidence="2" id="KW-0472">Membrane</keyword>
<sequence length="1551" mass="178294">MINDVRLKSESASNNRLVPKSLLSIVISNIRVFFSYCENVITLPISFYLVLSAYLLSLLILPLMILANNEIWGEYPTLSNTLYLISFFLRLGSLYTGANQVIISSIFNIAFAVVFMLPLLIFSSIYKVKGRVPKYFCFLTTLCTDFLIPIICLWIPSQIGTIVGLLINPKPDQSTSIFIILLFALIIIFLLLYTFVNSILFPQVNFTQGRTITWIGNSMLYIYSYVAIILFLTRICEIIDNNTARVTIICFYSIFTILSIFFTFYFLPFIDTNFSSIFMGGSSASIIVIIFIILKFYIDGVESLMLIILFALFFLSSTLISEKLIKNKEIKILATLDRIYQNQVEFNEAFKNSNQFLLYSRTGFKNAHPYILDFDLFDQAILKWPHSRNVWIQYLRFLAVYFEKKTKLVEVLSEMKKQKFEGTHIKGFRTLLKYITNSRKRHFSSDLKVKFKLLDEQIRATKNLLVIYWSAIEECSSSTAYDIGKQLNKLIQNIESMFLHFDLLYPNNSSISTKFSNFLSSIVFDSKLAESWKKKATQLRDQKRFIFDMTQQFAFETFPLLPRSLNERQLDAHLPVLEGSVSMTDNHGNESQSQISMTALQSENAAYESSSIRQLALKAPVPFIRNLMILLLCSTFVCFFIGPFVVAFFVFHQSSSMRPYLSEISTTCRISELIASISNYVFIEAMKIENTFPSNEKYIVNQINSTEQSYSNTILNKIISVTKEMHEFNVFAITSLKVDSISSTSLFLTPVSYVTYSLHSNGSLLPSTAKLTLNEGISALIGDFSQFSPDYIRYHISFMAEEWFISCIKNSYNVAPSVLDFVFYLCCDVRSLLINLKSNTLIITIVFSIISILFLPAEIVMIINIKKQWNSIIKIINSLPHMAIQKTISHFSHLRSLSNLEQNAKFESKYTNTFIKMISSRDVKNGLSIRFLIGLIISHMILSIIAFVAFYFIIDAITQRMIFIPYSLYLSENLLSCFNRCSFLVLRCITMTKGRSFCDDTRETLSASFNEIMPRTRDSLNSFLFVEDHEYGTGILSSSMDFIEGLFDDNGDWRNKEISNQIILQMPRIMMFDVIYEIINRLYFKITTVEYTTMLSEDDENFILLTNFVLDHLFENSFKEINDNFEDLMKSMISQQNVILFIISIAIFFIGIIFLIVIVNQFLTILNTTRFCLSSLSMIDVHFLTDVSDILQLFSGNFDSSNIDKNSLLPSLLKTQEIVEDSIIIVNEDFCISSFNKAASLNFNLSNNLSRESRIDAILNFEDQKVLQCAAVMLFNTTDNDEFSGLKEATFDTRVAPIDSSFPDFIQAVTMKLVNDGLISNQLVILIAKQDQFEKEIREINENKRKIEELKKAVIPKQIREKVDIKSDFIKLSIKNAIIVTFQCIYDDKNDIQNFDLKTVYQFCYDIIQELMTEFNDVCFIKGFGNSICLCFNMIEQNYILMESLSDAISFALKYFELCKNNEIVMQCGMSYDILAQAGMISTNRLSFDYYGESRKSSAKLAWNSKPYTIVFDSNLNDFISEEYRDVLKTITIDEDGQIYQCLPLSNSNEA</sequence>
<dbReference type="SUPFAM" id="SSF55073">
    <property type="entry name" value="Nucleotide cyclase"/>
    <property type="match status" value="1"/>
</dbReference>
<feature type="transmembrane region" description="Helical" evidence="2">
    <location>
        <begin position="47"/>
        <end position="66"/>
    </location>
</feature>
<organism evidence="3 4">
    <name type="scientific">Tritrichomonas musculus</name>
    <dbReference type="NCBI Taxonomy" id="1915356"/>
    <lineage>
        <taxon>Eukaryota</taxon>
        <taxon>Metamonada</taxon>
        <taxon>Parabasalia</taxon>
        <taxon>Tritrichomonadida</taxon>
        <taxon>Tritrichomonadidae</taxon>
        <taxon>Tritrichomonas</taxon>
    </lineage>
</organism>
<feature type="transmembrane region" description="Helical" evidence="2">
    <location>
        <begin position="135"/>
        <end position="156"/>
    </location>
</feature>
<reference evidence="3 4" key="1">
    <citation type="submission" date="2024-04" db="EMBL/GenBank/DDBJ databases">
        <title>Tritrichomonas musculus Genome.</title>
        <authorList>
            <person name="Alves-Ferreira E."/>
            <person name="Grigg M."/>
            <person name="Lorenzi H."/>
            <person name="Galac M."/>
        </authorList>
    </citation>
    <scope>NUCLEOTIDE SEQUENCE [LARGE SCALE GENOMIC DNA]</scope>
    <source>
        <strain evidence="3 4">EAF2021</strain>
    </source>
</reference>
<protein>
    <recommendedName>
        <fullName evidence="5">Guanylate cyclase domain-containing protein</fullName>
    </recommendedName>
</protein>
<feature type="transmembrane region" description="Helical" evidence="2">
    <location>
        <begin position="931"/>
        <end position="954"/>
    </location>
</feature>
<keyword evidence="2" id="KW-1133">Transmembrane helix</keyword>
<evidence type="ECO:0000313" key="4">
    <source>
        <dbReference type="Proteomes" id="UP001470230"/>
    </source>
</evidence>
<gene>
    <name evidence="3" type="ORF">M9Y10_021727</name>
</gene>
<feature type="transmembrane region" description="Helical" evidence="2">
    <location>
        <begin position="274"/>
        <end position="298"/>
    </location>
</feature>
<keyword evidence="2" id="KW-0812">Transmembrane</keyword>
<evidence type="ECO:0000256" key="2">
    <source>
        <dbReference type="SAM" id="Phobius"/>
    </source>
</evidence>
<evidence type="ECO:0000313" key="3">
    <source>
        <dbReference type="EMBL" id="KAK8893310.1"/>
    </source>
</evidence>
<dbReference type="EMBL" id="JAPFFF010000003">
    <property type="protein sequence ID" value="KAK8893310.1"/>
    <property type="molecule type" value="Genomic_DNA"/>
</dbReference>
<feature type="transmembrane region" description="Helical" evidence="2">
    <location>
        <begin position="1138"/>
        <end position="1163"/>
    </location>
</feature>
<keyword evidence="1" id="KW-0175">Coiled coil</keyword>
<keyword evidence="4" id="KW-1185">Reference proteome</keyword>
<feature type="transmembrane region" description="Helical" evidence="2">
    <location>
        <begin position="627"/>
        <end position="651"/>
    </location>
</feature>
<feature type="transmembrane region" description="Helical" evidence="2">
    <location>
        <begin position="176"/>
        <end position="200"/>
    </location>
</feature>
<feature type="transmembrane region" description="Helical" evidence="2">
    <location>
        <begin position="212"/>
        <end position="232"/>
    </location>
</feature>
<dbReference type="InterPro" id="IPR029787">
    <property type="entry name" value="Nucleotide_cyclase"/>
</dbReference>
<evidence type="ECO:0008006" key="5">
    <source>
        <dbReference type="Google" id="ProtNLM"/>
    </source>
</evidence>